<dbReference type="Proteomes" id="UP000320390">
    <property type="component" value="Chromosome"/>
</dbReference>
<organism evidence="1 2">
    <name type="scientific">Saltatorellus ferox</name>
    <dbReference type="NCBI Taxonomy" id="2528018"/>
    <lineage>
        <taxon>Bacteria</taxon>
        <taxon>Pseudomonadati</taxon>
        <taxon>Planctomycetota</taxon>
        <taxon>Planctomycetia</taxon>
        <taxon>Planctomycetia incertae sedis</taxon>
        <taxon>Saltatorellus</taxon>
    </lineage>
</organism>
<keyword evidence="2" id="KW-1185">Reference proteome</keyword>
<protein>
    <recommendedName>
        <fullName evidence="3">Phosphotransferase enzyme family protein</fullName>
    </recommendedName>
</protein>
<sequence>MAWRLRWWSQRRTHGHRVRPGDSFFDDAVFTLFSSTVTVGSCGMIGLTPSVRDLYLPAELGDPRLAPPSEAELVDLVNDRLCICEGNSSPETCTTEARIVHARYRPSVASAATYAVRDIHGLEHFVTYKAHLGDRAENRVVGGRYAEKVSAACAPLRPYALLPERMASLWVFPADPELRGAVRVLDTERTAAWIEGLGAVSPWTVRPHGTMVSLKRYEHSRRAIYRVRIGLDGDPGESYGREFGLRILPGECAAQSAIWRSQLAGQPLPIPRLVGHDPINGWILEEWMAGTSADSHDYSVMDHAMVSAASLHGAPIASGSHAGTKRRLAPMDLLNGIPGIQRVPDWLWRPLEVPANGWIHGDLHPDRVLLRGEGAALLGVDGLRPGAPEEDIASWAADALAQGGAGEVDEVIEELVGLYREAGGGEVERERLRALIAIELMERAASAIRDLQADALLRAARLVSMVTSVRTPGH</sequence>
<dbReference type="AlphaFoldDB" id="A0A518EVT6"/>
<dbReference type="InterPro" id="IPR011009">
    <property type="entry name" value="Kinase-like_dom_sf"/>
</dbReference>
<proteinExistence type="predicted"/>
<dbReference type="SUPFAM" id="SSF56112">
    <property type="entry name" value="Protein kinase-like (PK-like)"/>
    <property type="match status" value="1"/>
</dbReference>
<accession>A0A518EVT6</accession>
<evidence type="ECO:0000313" key="1">
    <source>
        <dbReference type="EMBL" id="QDV08197.1"/>
    </source>
</evidence>
<dbReference type="Gene3D" id="3.90.1200.10">
    <property type="match status" value="1"/>
</dbReference>
<reference evidence="1 2" key="1">
    <citation type="submission" date="2019-02" db="EMBL/GenBank/DDBJ databases">
        <title>Deep-cultivation of Planctomycetes and their phenomic and genomic characterization uncovers novel biology.</title>
        <authorList>
            <person name="Wiegand S."/>
            <person name="Jogler M."/>
            <person name="Boedeker C."/>
            <person name="Pinto D."/>
            <person name="Vollmers J."/>
            <person name="Rivas-Marin E."/>
            <person name="Kohn T."/>
            <person name="Peeters S.H."/>
            <person name="Heuer A."/>
            <person name="Rast P."/>
            <person name="Oberbeckmann S."/>
            <person name="Bunk B."/>
            <person name="Jeske O."/>
            <person name="Meyerdierks A."/>
            <person name="Storesund J.E."/>
            <person name="Kallscheuer N."/>
            <person name="Luecker S."/>
            <person name="Lage O.M."/>
            <person name="Pohl T."/>
            <person name="Merkel B.J."/>
            <person name="Hornburger P."/>
            <person name="Mueller R.-W."/>
            <person name="Bruemmer F."/>
            <person name="Labrenz M."/>
            <person name="Spormann A.M."/>
            <person name="Op den Camp H."/>
            <person name="Overmann J."/>
            <person name="Amann R."/>
            <person name="Jetten M.S.M."/>
            <person name="Mascher T."/>
            <person name="Medema M.H."/>
            <person name="Devos D.P."/>
            <person name="Kaster A.-K."/>
            <person name="Ovreas L."/>
            <person name="Rohde M."/>
            <person name="Galperin M.Y."/>
            <person name="Jogler C."/>
        </authorList>
    </citation>
    <scope>NUCLEOTIDE SEQUENCE [LARGE SCALE GENOMIC DNA]</scope>
    <source>
        <strain evidence="1 2">Poly30</strain>
    </source>
</reference>
<evidence type="ECO:0008006" key="3">
    <source>
        <dbReference type="Google" id="ProtNLM"/>
    </source>
</evidence>
<dbReference type="EMBL" id="CP036434">
    <property type="protein sequence ID" value="QDV08197.1"/>
    <property type="molecule type" value="Genomic_DNA"/>
</dbReference>
<name>A0A518EVT6_9BACT</name>
<evidence type="ECO:0000313" key="2">
    <source>
        <dbReference type="Proteomes" id="UP000320390"/>
    </source>
</evidence>
<gene>
    <name evidence="1" type="ORF">Poly30_37330</name>
</gene>